<dbReference type="Proteomes" id="UP001056708">
    <property type="component" value="Chromosome"/>
</dbReference>
<sequence>MSTYLEIRSKLETLSRQEQLLLLEDLAVLIRCGISQDKKSSLLELEGLGEDIWTQVDVEDYLNQERASWTG</sequence>
<proteinExistence type="predicted"/>
<protein>
    <submittedName>
        <fullName evidence="1">Uncharacterized protein</fullName>
    </submittedName>
</protein>
<dbReference type="RefSeq" id="WP_252664195.1">
    <property type="nucleotide sequence ID" value="NZ_CP098611.1"/>
</dbReference>
<keyword evidence="2" id="KW-1185">Reference proteome</keyword>
<evidence type="ECO:0000313" key="1">
    <source>
        <dbReference type="EMBL" id="USR92123.1"/>
    </source>
</evidence>
<dbReference type="EMBL" id="CP098611">
    <property type="protein sequence ID" value="USR92123.1"/>
    <property type="molecule type" value="Genomic_DNA"/>
</dbReference>
<name>A0ABY5ATE0_9CYAN</name>
<evidence type="ECO:0000313" key="2">
    <source>
        <dbReference type="Proteomes" id="UP001056708"/>
    </source>
</evidence>
<reference evidence="1" key="1">
    <citation type="submission" date="2022-06" db="EMBL/GenBank/DDBJ databases">
        <title>Genome sequence of Phormidium yuhuli AB48 isolated from an industrial photobioreactor environment.</title>
        <authorList>
            <person name="Qiu Y."/>
            <person name="Noonan A.J.C."/>
            <person name="Dofher K."/>
            <person name="Koch M."/>
            <person name="Kieft B."/>
            <person name="Lin X."/>
            <person name="Ziels R.M."/>
            <person name="Hallam S.J."/>
        </authorList>
    </citation>
    <scope>NUCLEOTIDE SEQUENCE</scope>
    <source>
        <strain evidence="1">AB48</strain>
    </source>
</reference>
<organism evidence="1 2">
    <name type="scientific">Phormidium yuhuli AB48</name>
    <dbReference type="NCBI Taxonomy" id="2940671"/>
    <lineage>
        <taxon>Bacteria</taxon>
        <taxon>Bacillati</taxon>
        <taxon>Cyanobacteriota</taxon>
        <taxon>Cyanophyceae</taxon>
        <taxon>Oscillatoriophycideae</taxon>
        <taxon>Oscillatoriales</taxon>
        <taxon>Oscillatoriaceae</taxon>
        <taxon>Phormidium</taxon>
        <taxon>Phormidium yuhuli</taxon>
    </lineage>
</organism>
<accession>A0ABY5ATE0</accession>
<gene>
    <name evidence="1" type="ORF">NEA10_05205</name>
</gene>